<keyword evidence="3" id="KW-1185">Reference proteome</keyword>
<name>A0AAD9JRB4_9ANNE</name>
<proteinExistence type="predicted"/>
<dbReference type="InterPro" id="IPR050951">
    <property type="entry name" value="Retrovirus_Pol_polyprotein"/>
</dbReference>
<sequence>MGFIKIQKETIRALCGMQIVQPYVETLCMTANDCPGNIDISMILCPRIGVYMSDVMLRGALYRKVTDGDVERLQHVFPSAFRVKAMIHLGRERSTDVLKHRVYWPNMVANTQELIWSCECCIQRNTQASVKTPLVIIHTTQPRVSVCMDNLSLELFKGGYQNILVVADHFTKCTIAIPTNNNAAKTTAESLFNGFIVPYGIPLKLQSDQGAAFESLIISELWKLIGSAKSRTTSYHPTGSEILGRFNRTLLNMLCSLEPSQNTDWKSVVGPLGHVYNCTKHDSTGFTPYELMSSDKWEPDVILEQPNQEVPVYVVMREAGDDTTRRLHRNLFLFIDSLPLDVTDVPVRLTMYRSLGKTLCLILL</sequence>
<gene>
    <name evidence="2" type="ORF">LSH36_185g05021</name>
</gene>
<evidence type="ECO:0000259" key="1">
    <source>
        <dbReference type="PROSITE" id="PS50994"/>
    </source>
</evidence>
<dbReference type="InterPro" id="IPR036397">
    <property type="entry name" value="RNaseH_sf"/>
</dbReference>
<protein>
    <recommendedName>
        <fullName evidence="1">Integrase catalytic domain-containing protein</fullName>
    </recommendedName>
</protein>
<dbReference type="PANTHER" id="PTHR37984">
    <property type="entry name" value="PROTEIN CBG26694"/>
    <property type="match status" value="1"/>
</dbReference>
<evidence type="ECO:0000313" key="3">
    <source>
        <dbReference type="Proteomes" id="UP001208570"/>
    </source>
</evidence>
<dbReference type="EMBL" id="JAODUP010000185">
    <property type="protein sequence ID" value="KAK2157754.1"/>
    <property type="molecule type" value="Genomic_DNA"/>
</dbReference>
<evidence type="ECO:0000313" key="2">
    <source>
        <dbReference type="EMBL" id="KAK2157754.1"/>
    </source>
</evidence>
<dbReference type="Pfam" id="PF17921">
    <property type="entry name" value="Integrase_H2C2"/>
    <property type="match status" value="1"/>
</dbReference>
<dbReference type="Proteomes" id="UP001208570">
    <property type="component" value="Unassembled WGS sequence"/>
</dbReference>
<dbReference type="PROSITE" id="PS50994">
    <property type="entry name" value="INTEGRASE"/>
    <property type="match status" value="1"/>
</dbReference>
<dbReference type="InterPro" id="IPR041588">
    <property type="entry name" value="Integrase_H2C2"/>
</dbReference>
<dbReference type="GO" id="GO:0003676">
    <property type="term" value="F:nucleic acid binding"/>
    <property type="evidence" value="ECO:0007669"/>
    <property type="project" value="InterPro"/>
</dbReference>
<dbReference type="Gene3D" id="1.10.340.70">
    <property type="match status" value="1"/>
</dbReference>
<dbReference type="GO" id="GO:0015074">
    <property type="term" value="P:DNA integration"/>
    <property type="evidence" value="ECO:0007669"/>
    <property type="project" value="InterPro"/>
</dbReference>
<comment type="caution">
    <text evidence="2">The sequence shown here is derived from an EMBL/GenBank/DDBJ whole genome shotgun (WGS) entry which is preliminary data.</text>
</comment>
<dbReference type="PANTHER" id="PTHR37984:SF15">
    <property type="entry name" value="INTEGRASE CATALYTIC DOMAIN-CONTAINING PROTEIN"/>
    <property type="match status" value="1"/>
</dbReference>
<dbReference type="InterPro" id="IPR012337">
    <property type="entry name" value="RNaseH-like_sf"/>
</dbReference>
<feature type="domain" description="Integrase catalytic" evidence="1">
    <location>
        <begin position="138"/>
        <end position="296"/>
    </location>
</feature>
<dbReference type="Gene3D" id="3.30.420.10">
    <property type="entry name" value="Ribonuclease H-like superfamily/Ribonuclease H"/>
    <property type="match status" value="1"/>
</dbReference>
<organism evidence="2 3">
    <name type="scientific">Paralvinella palmiformis</name>
    <dbReference type="NCBI Taxonomy" id="53620"/>
    <lineage>
        <taxon>Eukaryota</taxon>
        <taxon>Metazoa</taxon>
        <taxon>Spiralia</taxon>
        <taxon>Lophotrochozoa</taxon>
        <taxon>Annelida</taxon>
        <taxon>Polychaeta</taxon>
        <taxon>Sedentaria</taxon>
        <taxon>Canalipalpata</taxon>
        <taxon>Terebellida</taxon>
        <taxon>Terebelliformia</taxon>
        <taxon>Alvinellidae</taxon>
        <taxon>Paralvinella</taxon>
    </lineage>
</organism>
<dbReference type="AlphaFoldDB" id="A0AAD9JRB4"/>
<accession>A0AAD9JRB4</accession>
<reference evidence="2" key="1">
    <citation type="journal article" date="2023" name="Mol. Biol. Evol.">
        <title>Third-Generation Sequencing Reveals the Adaptive Role of the Epigenome in Three Deep-Sea Polychaetes.</title>
        <authorList>
            <person name="Perez M."/>
            <person name="Aroh O."/>
            <person name="Sun Y."/>
            <person name="Lan Y."/>
            <person name="Juniper S.K."/>
            <person name="Young C.R."/>
            <person name="Angers B."/>
            <person name="Qian P.Y."/>
        </authorList>
    </citation>
    <scope>NUCLEOTIDE SEQUENCE</scope>
    <source>
        <strain evidence="2">P08H-3</strain>
    </source>
</reference>
<dbReference type="InterPro" id="IPR001584">
    <property type="entry name" value="Integrase_cat-core"/>
</dbReference>
<dbReference type="SUPFAM" id="SSF53098">
    <property type="entry name" value="Ribonuclease H-like"/>
    <property type="match status" value="1"/>
</dbReference>
<dbReference type="FunFam" id="3.30.420.10:FF:000032">
    <property type="entry name" value="Retrovirus-related Pol polyprotein from transposon 297-like Protein"/>
    <property type="match status" value="1"/>
</dbReference>